<keyword evidence="9 10" id="KW-0961">Cell wall biogenesis/degradation</keyword>
<evidence type="ECO:0000313" key="14">
    <source>
        <dbReference type="Proteomes" id="UP000824988"/>
    </source>
</evidence>
<evidence type="ECO:0000256" key="1">
    <source>
        <dbReference type="ARBA" id="ARBA00022475"/>
    </source>
</evidence>
<dbReference type="AlphaFoldDB" id="A0A8D5ALL3"/>
<keyword evidence="2 10" id="KW-0132">Cell division</keyword>
<evidence type="ECO:0000256" key="3">
    <source>
        <dbReference type="ARBA" id="ARBA00022676"/>
    </source>
</evidence>
<keyword evidence="1 10" id="KW-1003">Cell membrane</keyword>
<dbReference type="GO" id="GO:0050511">
    <property type="term" value="F:undecaprenyldiphospho-muramoylpentapeptide beta-N-acetylglucosaminyltransferase activity"/>
    <property type="evidence" value="ECO:0007669"/>
    <property type="project" value="UniProtKB-UniRule"/>
</dbReference>
<dbReference type="InterPro" id="IPR006009">
    <property type="entry name" value="GlcNAc_MurG"/>
</dbReference>
<gene>
    <name evidence="10 13" type="primary">murG</name>
    <name evidence="13" type="ORF">MoryE10_28470</name>
</gene>
<evidence type="ECO:0000256" key="2">
    <source>
        <dbReference type="ARBA" id="ARBA00022618"/>
    </source>
</evidence>
<proteinExistence type="inferred from homology"/>
<dbReference type="GO" id="GO:0005886">
    <property type="term" value="C:plasma membrane"/>
    <property type="evidence" value="ECO:0007669"/>
    <property type="project" value="UniProtKB-SubCell"/>
</dbReference>
<keyword evidence="6 10" id="KW-0573">Peptidoglycan synthesis</keyword>
<accession>A0A8D5ALL3</accession>
<evidence type="ECO:0000256" key="6">
    <source>
        <dbReference type="ARBA" id="ARBA00022984"/>
    </source>
</evidence>
<dbReference type="Proteomes" id="UP000824988">
    <property type="component" value="Chromosome"/>
</dbReference>
<dbReference type="KEGG" id="moz:MoryE10_28470"/>
<dbReference type="GO" id="GO:0051301">
    <property type="term" value="P:cell division"/>
    <property type="evidence" value="ECO:0007669"/>
    <property type="project" value="UniProtKB-KW"/>
</dbReference>
<keyword evidence="5 10" id="KW-0133">Cell shape</keyword>
<keyword evidence="7 10" id="KW-0472">Membrane</keyword>
<keyword evidence="14" id="KW-1185">Reference proteome</keyword>
<feature type="domain" description="Glycosyltransferase family 28 N-terminal" evidence="11">
    <location>
        <begin position="1"/>
        <end position="137"/>
    </location>
</feature>
<feature type="binding site" evidence="10">
    <location>
        <position position="184"/>
    </location>
    <ligand>
        <name>UDP-N-acetyl-alpha-D-glucosamine</name>
        <dbReference type="ChEBI" id="CHEBI:57705"/>
    </ligand>
</feature>
<comment type="function">
    <text evidence="10">Cell wall formation. Catalyzes the transfer of a GlcNAc subunit on undecaprenyl-pyrophosphoryl-MurNAc-pentapeptide (lipid intermediate I) to form undecaprenyl-pyrophosphoryl-MurNAc-(pentapeptide)GlcNAc (lipid intermediate II).</text>
</comment>
<dbReference type="GO" id="GO:0005975">
    <property type="term" value="P:carbohydrate metabolic process"/>
    <property type="evidence" value="ECO:0007669"/>
    <property type="project" value="InterPro"/>
</dbReference>
<keyword evidence="4 10" id="KW-0808">Transferase</keyword>
<comment type="catalytic activity">
    <reaction evidence="10">
        <text>di-trans,octa-cis-undecaprenyl diphospho-N-acetyl-alpha-D-muramoyl-L-alanyl-D-glutamyl-meso-2,6-diaminopimeloyl-D-alanyl-D-alanine + UDP-N-acetyl-alpha-D-glucosamine = di-trans,octa-cis-undecaprenyl diphospho-[N-acetyl-alpha-D-glucosaminyl-(1-&gt;4)]-N-acetyl-alpha-D-muramoyl-L-alanyl-D-glutamyl-meso-2,6-diaminopimeloyl-D-alanyl-D-alanine + UDP + H(+)</text>
        <dbReference type="Rhea" id="RHEA:31227"/>
        <dbReference type="ChEBI" id="CHEBI:15378"/>
        <dbReference type="ChEBI" id="CHEBI:57705"/>
        <dbReference type="ChEBI" id="CHEBI:58223"/>
        <dbReference type="ChEBI" id="CHEBI:61387"/>
        <dbReference type="ChEBI" id="CHEBI:61388"/>
        <dbReference type="EC" id="2.4.1.227"/>
    </reaction>
</comment>
<comment type="caution">
    <text evidence="10">Lacks conserved residue(s) required for the propagation of feature annotation.</text>
</comment>
<feature type="binding site" evidence="10">
    <location>
        <begin position="7"/>
        <end position="9"/>
    </location>
    <ligand>
        <name>UDP-N-acetyl-alpha-D-glucosamine</name>
        <dbReference type="ChEBI" id="CHEBI:57705"/>
    </ligand>
</feature>
<dbReference type="GO" id="GO:0071555">
    <property type="term" value="P:cell wall organization"/>
    <property type="evidence" value="ECO:0007669"/>
    <property type="project" value="UniProtKB-KW"/>
</dbReference>
<evidence type="ECO:0000256" key="9">
    <source>
        <dbReference type="ARBA" id="ARBA00023316"/>
    </source>
</evidence>
<evidence type="ECO:0000259" key="11">
    <source>
        <dbReference type="Pfam" id="PF03033"/>
    </source>
</evidence>
<dbReference type="UniPathway" id="UPA00219"/>
<keyword evidence="3 10" id="KW-0328">Glycosyltransferase</keyword>
<dbReference type="CDD" id="cd03785">
    <property type="entry name" value="GT28_MurG"/>
    <property type="match status" value="1"/>
</dbReference>
<organism evidence="13 14">
    <name type="scientific">Methylogaea oryzae</name>
    <dbReference type="NCBI Taxonomy" id="1295382"/>
    <lineage>
        <taxon>Bacteria</taxon>
        <taxon>Pseudomonadati</taxon>
        <taxon>Pseudomonadota</taxon>
        <taxon>Gammaproteobacteria</taxon>
        <taxon>Methylococcales</taxon>
        <taxon>Methylococcaceae</taxon>
        <taxon>Methylogaea</taxon>
    </lineage>
</organism>
<dbReference type="PANTHER" id="PTHR21015:SF22">
    <property type="entry name" value="GLYCOSYLTRANSFERASE"/>
    <property type="match status" value="1"/>
</dbReference>
<dbReference type="Pfam" id="PF03033">
    <property type="entry name" value="Glyco_transf_28"/>
    <property type="match status" value="1"/>
</dbReference>
<comment type="subcellular location">
    <subcellularLocation>
        <location evidence="10">Cell membrane</location>
        <topology evidence="10">Peripheral membrane protein</topology>
        <orientation evidence="10">Cytoplasmic side</orientation>
    </subcellularLocation>
</comment>
<dbReference type="HAMAP" id="MF_00033">
    <property type="entry name" value="MurG"/>
    <property type="match status" value="1"/>
</dbReference>
<feature type="binding site" evidence="10">
    <location>
        <position position="158"/>
    </location>
    <ligand>
        <name>UDP-N-acetyl-alpha-D-glucosamine</name>
        <dbReference type="ChEBI" id="CHEBI:57705"/>
    </ligand>
</feature>
<dbReference type="GO" id="GO:0009252">
    <property type="term" value="P:peptidoglycan biosynthetic process"/>
    <property type="evidence" value="ECO:0007669"/>
    <property type="project" value="UniProtKB-UniRule"/>
</dbReference>
<evidence type="ECO:0000256" key="4">
    <source>
        <dbReference type="ARBA" id="ARBA00022679"/>
    </source>
</evidence>
<comment type="similarity">
    <text evidence="10">Belongs to the glycosyltransferase 28 family. MurG subfamily.</text>
</comment>
<dbReference type="NCBIfam" id="TIGR01133">
    <property type="entry name" value="murG"/>
    <property type="match status" value="1"/>
</dbReference>
<feature type="binding site" evidence="10">
    <location>
        <position position="281"/>
    </location>
    <ligand>
        <name>UDP-N-acetyl-alpha-D-glucosamine</name>
        <dbReference type="ChEBI" id="CHEBI:57705"/>
    </ligand>
</feature>
<reference evidence="13" key="1">
    <citation type="submission" date="2019-06" db="EMBL/GenBank/DDBJ databases">
        <title>Complete genome sequence of Methylogaea oryzae strain JCM16910.</title>
        <authorList>
            <person name="Asakawa S."/>
        </authorList>
    </citation>
    <scope>NUCLEOTIDE SEQUENCE</scope>
    <source>
        <strain evidence="13">E10</strain>
    </source>
</reference>
<evidence type="ECO:0000256" key="8">
    <source>
        <dbReference type="ARBA" id="ARBA00023306"/>
    </source>
</evidence>
<dbReference type="EMBL" id="AP019782">
    <property type="protein sequence ID" value="BBL72241.1"/>
    <property type="molecule type" value="Genomic_DNA"/>
</dbReference>
<evidence type="ECO:0000259" key="12">
    <source>
        <dbReference type="Pfam" id="PF04101"/>
    </source>
</evidence>
<protein>
    <recommendedName>
        <fullName evidence="10">UDP-N-acetylglucosamine--N-acetylmuramyl-(pentapeptide) pyrophosphoryl-undecaprenol N-acetylglucosamine transferase</fullName>
        <ecNumber evidence="10">2.4.1.227</ecNumber>
    </recommendedName>
    <alternativeName>
        <fullName evidence="10">Undecaprenyl-PP-MurNAc-pentapeptide-UDPGlcNAc GlcNAc transferase</fullName>
    </alternativeName>
</protein>
<dbReference type="PANTHER" id="PTHR21015">
    <property type="entry name" value="UDP-N-ACETYLGLUCOSAMINE--N-ACETYLMURAMYL-(PENTAPEPTIDE) PYROPHOSPHORYL-UNDECAPRENOL N-ACETYLGLUCOSAMINE TRANSFERASE 1"/>
    <property type="match status" value="1"/>
</dbReference>
<feature type="binding site" evidence="10">
    <location>
        <position position="236"/>
    </location>
    <ligand>
        <name>UDP-N-acetyl-alpha-D-glucosamine</name>
        <dbReference type="ChEBI" id="CHEBI:57705"/>
    </ligand>
</feature>
<dbReference type="InterPro" id="IPR007235">
    <property type="entry name" value="Glyco_trans_28_C"/>
</dbReference>
<evidence type="ECO:0000256" key="5">
    <source>
        <dbReference type="ARBA" id="ARBA00022960"/>
    </source>
</evidence>
<evidence type="ECO:0000256" key="7">
    <source>
        <dbReference type="ARBA" id="ARBA00023136"/>
    </source>
</evidence>
<dbReference type="InterPro" id="IPR004276">
    <property type="entry name" value="GlycoTrans_28_N"/>
</dbReference>
<feature type="domain" description="Glycosyl transferase family 28 C-terminal" evidence="12">
    <location>
        <begin position="178"/>
        <end position="339"/>
    </location>
</feature>
<evidence type="ECO:0000313" key="13">
    <source>
        <dbReference type="EMBL" id="BBL72241.1"/>
    </source>
</evidence>
<dbReference type="Pfam" id="PF04101">
    <property type="entry name" value="Glyco_tran_28_C"/>
    <property type="match status" value="1"/>
</dbReference>
<keyword evidence="8 10" id="KW-0131">Cell cycle</keyword>
<dbReference type="EC" id="2.4.1.227" evidence="10"/>
<evidence type="ECO:0000256" key="10">
    <source>
        <dbReference type="HAMAP-Rule" id="MF_00033"/>
    </source>
</evidence>
<feature type="binding site" evidence="10">
    <location>
        <position position="119"/>
    </location>
    <ligand>
        <name>UDP-N-acetyl-alpha-D-glucosamine</name>
        <dbReference type="ChEBI" id="CHEBI:57705"/>
    </ligand>
</feature>
<name>A0A8D5ALL3_9GAMM</name>
<sequence>MILAGGTGGHIFPALAVAEQLRRDGCQVTWMGTRTGLEAKLVPAADIPIDWIGAAGVRGKSLATRLLAPFRLAWACLQAAGILLRRKPHVVLGMGGFVAAPGGLMAWLLRRPLVIHEQNRVPGTTNRMLSRLAKAVLEAFPGSFPPAVGARCTGNPLRGNIVALPAKSASDADRPLRVLVLGGSLGAKALNELLPEAAAAAGVPLDLRHQTGGALLDDTRRRYADKGVTARVEAFIDDMAAAYAWADLAVCRAGAMTVSELCAAGLPALLVPFPYAIDDHQTANARYLVDAGAAELMPQASLDAAALAAQLRRLADRRDLLAAMARQARALAKPDAAGQVANICLQQVRA</sequence>
<comment type="pathway">
    <text evidence="10">Cell wall biogenesis; peptidoglycan biosynthesis.</text>
</comment>
<dbReference type="GO" id="GO:0008360">
    <property type="term" value="P:regulation of cell shape"/>
    <property type="evidence" value="ECO:0007669"/>
    <property type="project" value="UniProtKB-KW"/>
</dbReference>